<feature type="domain" description="RCC1-like" evidence="2">
    <location>
        <begin position="148"/>
        <end position="371"/>
    </location>
</feature>
<dbReference type="EMBL" id="UPPP01000057">
    <property type="protein sequence ID" value="VBB05558.1"/>
    <property type="molecule type" value="Genomic_DNA"/>
</dbReference>
<gene>
    <name evidence="3" type="ORF">LUCI_0768</name>
</gene>
<proteinExistence type="predicted"/>
<dbReference type="Gene3D" id="2.130.10.30">
    <property type="entry name" value="Regulator of chromosome condensation 1/beta-lactamase-inhibitor protein II"/>
    <property type="match status" value="2"/>
</dbReference>
<evidence type="ECO:0000313" key="4">
    <source>
        <dbReference type="Proteomes" id="UP000277811"/>
    </source>
</evidence>
<dbReference type="OrthoDB" id="27389at2"/>
<dbReference type="PANTHER" id="PTHR45622:SF58">
    <property type="entry name" value="REGULATOR OF CHROMOSOME CONDENSATION DOMAIN-CONTAINING PROTEIN"/>
    <property type="match status" value="1"/>
</dbReference>
<evidence type="ECO:0000259" key="2">
    <source>
        <dbReference type="Pfam" id="PF25390"/>
    </source>
</evidence>
<sequence length="617" mass="65298">MGANVNSSFFILNDGTAKACGLNNGGQLGDGTTTDRSRPVAILEVTGVKQIAAGVIHTVFLMKDGTVKACGNNGFGQLGDGTTTSHITPAIIPGLTGVKQIAAGTYHTVFLMEDGTVQSCGYNSNGQLGDGTTTNRSTRVIISGLVGVKQIVAGETHTMFLMEDGTVKACGLNSNGQLGDGSISDRYIPVIVSGVTGVKQIAIGANYSVFLMKDGTVKACGNNGFGQFGDGTTTNQSTPVTILGLTGVKQIAAGVIHTVFLMEEGKVKACGYNYYGQLGDGTTTNRSTPIVVSGVSQVKQVAAGGYHTIFLMEDGTVKACGYNAKGQMGDGTTTNRSTSVLISGLTEVAAIPGILVVVAASTKFLFLTTDDSAKKYITAWESVSSGWFALSEAQKKSFFLSDGMDTLPLQSAFGQLGKYKILCYKEDAAAAPGTLQLTCVPPDQLIYAAEDLDLANCSVIDWIHVNDGVTMEAGEGKIRYVASRIQGKTWWAFNGSEWVQVVDTVNSADGMIADGRFIPSAEGVTRLVTQGMTQEQFDSAPWQSWLIDMGYTKVRFGYVLSLASSTDTAFCDNLKYQYDGQGEWKVAVNGADYEARFSNTALKIKWLTGGYRVKVNY</sequence>
<organism evidence="3 4">
    <name type="scientific">Lucifera butyrica</name>
    <dbReference type="NCBI Taxonomy" id="1351585"/>
    <lineage>
        <taxon>Bacteria</taxon>
        <taxon>Bacillati</taxon>
        <taxon>Bacillota</taxon>
        <taxon>Negativicutes</taxon>
        <taxon>Veillonellales</taxon>
        <taxon>Veillonellaceae</taxon>
        <taxon>Lucifera</taxon>
    </lineage>
</organism>
<dbReference type="RefSeq" id="WP_122626548.1">
    <property type="nucleotide sequence ID" value="NZ_UPPP01000057.1"/>
</dbReference>
<dbReference type="AlphaFoldDB" id="A0A498R8U8"/>
<dbReference type="InterPro" id="IPR009091">
    <property type="entry name" value="RCC1/BLIP-II"/>
</dbReference>
<reference evidence="3 4" key="1">
    <citation type="submission" date="2018-06" db="EMBL/GenBank/DDBJ databases">
        <authorList>
            <person name="Strepis N."/>
        </authorList>
    </citation>
    <scope>NUCLEOTIDE SEQUENCE [LARGE SCALE GENOMIC DNA]</scope>
    <source>
        <strain evidence="3">LUCI</strain>
    </source>
</reference>
<dbReference type="Pfam" id="PF13540">
    <property type="entry name" value="RCC1_2"/>
    <property type="match status" value="2"/>
</dbReference>
<keyword evidence="4" id="KW-1185">Reference proteome</keyword>
<dbReference type="PROSITE" id="PS00626">
    <property type="entry name" value="RCC1_2"/>
    <property type="match status" value="4"/>
</dbReference>
<dbReference type="PANTHER" id="PTHR45622">
    <property type="entry name" value="UBIQUITIN-PROTEIN LIGASE E3A-RELATED"/>
    <property type="match status" value="1"/>
</dbReference>
<dbReference type="PRINTS" id="PR00633">
    <property type="entry name" value="RCCNDNSATION"/>
</dbReference>
<keyword evidence="1" id="KW-0677">Repeat</keyword>
<dbReference type="InterPro" id="IPR058923">
    <property type="entry name" value="RCC1-like_dom"/>
</dbReference>
<dbReference type="InterPro" id="IPR051709">
    <property type="entry name" value="Ub-ligase/GTPase-reg"/>
</dbReference>
<protein>
    <submittedName>
        <fullName evidence="3">Regulator of chromosome condensation rcc1</fullName>
    </submittedName>
</protein>
<dbReference type="SUPFAM" id="SSF50985">
    <property type="entry name" value="RCC1/BLIP-II"/>
    <property type="match status" value="2"/>
</dbReference>
<dbReference type="Pfam" id="PF25390">
    <property type="entry name" value="WD40_RLD"/>
    <property type="match status" value="1"/>
</dbReference>
<dbReference type="Proteomes" id="UP000277811">
    <property type="component" value="Unassembled WGS sequence"/>
</dbReference>
<dbReference type="InterPro" id="IPR000408">
    <property type="entry name" value="Reg_chr_condens"/>
</dbReference>
<accession>A0A498R8U8</accession>
<evidence type="ECO:0000256" key="1">
    <source>
        <dbReference type="ARBA" id="ARBA00022737"/>
    </source>
</evidence>
<dbReference type="GO" id="GO:0005737">
    <property type="term" value="C:cytoplasm"/>
    <property type="evidence" value="ECO:0007669"/>
    <property type="project" value="TreeGrafter"/>
</dbReference>
<dbReference type="PROSITE" id="PS50012">
    <property type="entry name" value="RCC1_3"/>
    <property type="match status" value="6"/>
</dbReference>
<name>A0A498R8U8_9FIRM</name>
<evidence type="ECO:0000313" key="3">
    <source>
        <dbReference type="EMBL" id="VBB05558.1"/>
    </source>
</evidence>